<reference evidence="1 2" key="2">
    <citation type="submission" date="2018-11" db="EMBL/GenBank/DDBJ databases">
        <authorList>
            <consortium name="Pathogen Informatics"/>
        </authorList>
    </citation>
    <scope>NUCLEOTIDE SEQUENCE [LARGE SCALE GENOMIC DNA]</scope>
</reference>
<evidence type="ECO:0000313" key="3">
    <source>
        <dbReference type="WBParaSite" id="TCLT_0000772001-mRNA-1"/>
    </source>
</evidence>
<keyword evidence="2" id="KW-1185">Reference proteome</keyword>
<accession>A0A0N5D438</accession>
<dbReference type="EMBL" id="UYYF01004538">
    <property type="protein sequence ID" value="VDN05193.1"/>
    <property type="molecule type" value="Genomic_DNA"/>
</dbReference>
<dbReference type="OrthoDB" id="5794490at2759"/>
<dbReference type="OMA" id="IMIERSH"/>
<name>A0A0N5D438_THECL</name>
<proteinExistence type="predicted"/>
<sequence>MLGLNVALPNGASVYNIKNHYRFCKQKSLVSTKLQTLRAIPPEIHSKGLTLTQPTLQYFLAKICDIRVNPEERTRLGLRYANTPGEVQKLLLKLKRKQSVAKELANVDLNAVITTLKEILSSFPRGIFDDQSEEFICVSPESSLETALIYVNGLILQLPHFLRQFTYLICRSIRNLIHQSAGSITDAYTDALLIFTPVLFSNSVQEIDRFLRAARITLILVDLCDFVFRPFLVLTSNFNPTDDDFFHDVLDSLTDLCNWLDAKIDNDDSNDNASLIMMESHFNLNSNAFDTTDDGILYTLKNLPNPINYYQITYLTE</sequence>
<organism evidence="3">
    <name type="scientific">Thelazia callipaeda</name>
    <name type="common">Oriental eyeworm</name>
    <name type="synonym">Parasitic nematode</name>
    <dbReference type="NCBI Taxonomy" id="103827"/>
    <lineage>
        <taxon>Eukaryota</taxon>
        <taxon>Metazoa</taxon>
        <taxon>Ecdysozoa</taxon>
        <taxon>Nematoda</taxon>
        <taxon>Chromadorea</taxon>
        <taxon>Rhabditida</taxon>
        <taxon>Spirurina</taxon>
        <taxon>Spiruromorpha</taxon>
        <taxon>Thelazioidea</taxon>
        <taxon>Thelaziidae</taxon>
        <taxon>Thelazia</taxon>
    </lineage>
</organism>
<gene>
    <name evidence="1" type="ORF">TCLT_LOCUS7709</name>
</gene>
<dbReference type="Gene3D" id="1.10.555.10">
    <property type="entry name" value="Rho GTPase activation protein"/>
    <property type="match status" value="1"/>
</dbReference>
<dbReference type="WBParaSite" id="TCLT_0000772001-mRNA-1">
    <property type="protein sequence ID" value="TCLT_0000772001-mRNA-1"/>
    <property type="gene ID" value="TCLT_0000772001"/>
</dbReference>
<dbReference type="AlphaFoldDB" id="A0A0N5D438"/>
<reference evidence="3" key="1">
    <citation type="submission" date="2017-02" db="UniProtKB">
        <authorList>
            <consortium name="WormBaseParasite"/>
        </authorList>
    </citation>
    <scope>IDENTIFICATION</scope>
</reference>
<dbReference type="Proteomes" id="UP000276776">
    <property type="component" value="Unassembled WGS sequence"/>
</dbReference>
<protein>
    <submittedName>
        <fullName evidence="3">Rho-GAP domain-containing protein</fullName>
    </submittedName>
</protein>
<evidence type="ECO:0000313" key="2">
    <source>
        <dbReference type="Proteomes" id="UP000276776"/>
    </source>
</evidence>
<evidence type="ECO:0000313" key="1">
    <source>
        <dbReference type="EMBL" id="VDN05193.1"/>
    </source>
</evidence>
<dbReference type="InterPro" id="IPR008936">
    <property type="entry name" value="Rho_GTPase_activation_prot"/>
</dbReference>